<accession>A0AAD0YFK1</accession>
<dbReference type="PROSITE" id="PS51257">
    <property type="entry name" value="PROKAR_LIPOPROTEIN"/>
    <property type="match status" value="1"/>
</dbReference>
<dbReference type="Proteomes" id="UP000274073">
    <property type="component" value="Chromosome"/>
</dbReference>
<proteinExistence type="predicted"/>
<dbReference type="EMBL" id="CP033915">
    <property type="protein sequence ID" value="AZA87884.1"/>
    <property type="molecule type" value="Genomic_DNA"/>
</dbReference>
<evidence type="ECO:0000313" key="2">
    <source>
        <dbReference type="EMBL" id="AZA96444.1"/>
    </source>
</evidence>
<evidence type="ECO:0000313" key="1">
    <source>
        <dbReference type="EMBL" id="AZA87884.1"/>
    </source>
</evidence>
<dbReference type="RefSeq" id="WP_123854905.1">
    <property type="nucleotide sequence ID" value="NZ_CP033912.1"/>
</dbReference>
<sequence length="364" mass="41317">MRKIYLLYLFCLLSIFSCKNDEKIESVETESSFVNFNIDAVPYSKLSTYMFFTGDLKNLQPNTKVIPYEPASSLFTDYALKKRFIWIPGGAKASYDTDDKILNFPVGTVLIKNFYYNTVQPGNTTKILETRLMIKKSTGWIFAEYLWNDAQTEAELVTGANFASGTSKNISFKKDNGDIITTDYRIPSETECLACHKLDNKPIPIGMKPQNLNITYNYPSGIKNQLQKFVDEGYLQSYPSNIVSTVNYKDTSKPLDIRLRSYLDINCAHCHQQNARCDYRPIRLSFSQTADLTKMGVCVMADEPLGSSLEKIITPGNPAKSVMHFRLNSTNENNRMPLLGRTIVHDEGVELLKQWISSLNQTCP</sequence>
<keyword evidence="4" id="KW-1185">Reference proteome</keyword>
<evidence type="ECO:0000313" key="4">
    <source>
        <dbReference type="Proteomes" id="UP000281741"/>
    </source>
</evidence>
<organism evidence="1 3">
    <name type="scientific">Chryseobacterium shandongense</name>
    <dbReference type="NCBI Taxonomy" id="1493872"/>
    <lineage>
        <taxon>Bacteria</taxon>
        <taxon>Pseudomonadati</taxon>
        <taxon>Bacteroidota</taxon>
        <taxon>Flavobacteriia</taxon>
        <taxon>Flavobacteriales</taxon>
        <taxon>Weeksellaceae</taxon>
        <taxon>Chryseobacterium group</taxon>
        <taxon>Chryseobacterium</taxon>
    </lineage>
</organism>
<dbReference type="Proteomes" id="UP000281741">
    <property type="component" value="Chromosome"/>
</dbReference>
<dbReference type="AlphaFoldDB" id="A0AAD0YFK1"/>
<evidence type="ECO:0000313" key="3">
    <source>
        <dbReference type="Proteomes" id="UP000274073"/>
    </source>
</evidence>
<protein>
    <submittedName>
        <fullName evidence="1">Uncharacterized protein</fullName>
    </submittedName>
</protein>
<dbReference type="EMBL" id="CP033912">
    <property type="protein sequence ID" value="AZA96444.1"/>
    <property type="molecule type" value="Genomic_DNA"/>
</dbReference>
<name>A0AAD0YFK1_9FLAO</name>
<reference evidence="3 4" key="1">
    <citation type="submission" date="2018-11" db="EMBL/GenBank/DDBJ databases">
        <title>Proposal to divide the Flavobacteriaceae and reorganize its genera based on Amino Acid Identity values calculated from whole genome sequences.</title>
        <authorList>
            <person name="Nicholson A.C."/>
            <person name="Gulvik C.A."/>
            <person name="Whitney A.M."/>
            <person name="Humrighouse B.W."/>
            <person name="Bell M."/>
            <person name="Holmes B."/>
            <person name="Steigerwalt A.G."/>
            <person name="Villarma A."/>
            <person name="Sheth M."/>
            <person name="Batra D."/>
            <person name="Pryor J."/>
            <person name="Bernardet J.-F."/>
            <person name="Hugo C."/>
            <person name="Kampfer P."/>
            <person name="Newman J."/>
            <person name="McQuiston J.R."/>
        </authorList>
    </citation>
    <scope>NUCLEOTIDE SEQUENCE [LARGE SCALE GENOMIC DNA]</scope>
    <source>
        <strain evidence="1 3">G0207</strain>
        <strain evidence="2 4">H5143</strain>
    </source>
</reference>
<gene>
    <name evidence="1" type="ORF">EG349_14290</name>
    <name evidence="2" type="ORF">EG353_13070</name>
</gene>